<dbReference type="EMBL" id="RCHS01003399">
    <property type="protein sequence ID" value="RMX42222.1"/>
    <property type="molecule type" value="Genomic_DNA"/>
</dbReference>
<proteinExistence type="predicted"/>
<feature type="region of interest" description="Disordered" evidence="2">
    <location>
        <begin position="166"/>
        <end position="198"/>
    </location>
</feature>
<organism evidence="3 4">
    <name type="scientific">Pocillopora damicornis</name>
    <name type="common">Cauliflower coral</name>
    <name type="synonym">Millepora damicornis</name>
    <dbReference type="NCBI Taxonomy" id="46731"/>
    <lineage>
        <taxon>Eukaryota</taxon>
        <taxon>Metazoa</taxon>
        <taxon>Cnidaria</taxon>
        <taxon>Anthozoa</taxon>
        <taxon>Hexacorallia</taxon>
        <taxon>Scleractinia</taxon>
        <taxon>Astrocoeniina</taxon>
        <taxon>Pocilloporidae</taxon>
        <taxon>Pocillopora</taxon>
    </lineage>
</organism>
<feature type="non-terminal residue" evidence="3">
    <location>
        <position position="1019"/>
    </location>
</feature>
<feature type="region of interest" description="Disordered" evidence="2">
    <location>
        <begin position="256"/>
        <end position="288"/>
    </location>
</feature>
<sequence>HYRALGRVIHLKYLKEQLEGKQGLNFSNLRKTMNLVRQLDILADTVYIEGAISLHGVKTVQIFAREIISSRGSKVDFSAPNWNQMFKESIRPGKDGESGEPGITGPQVHIHCDHIFGNLEVISSGGNGHRGQDGGDGAAARDSKDVRPDVSASVCAGRSFKCYRRRHNGPPGIRGKRGQKGGNAGIPGSGGHNGRVFIHSGRLNGQVTIHSCIGRGAQPAKNGVGGKGGAGGLGGRGRQCVFVKYVFKCATARMIGRGPQGKRGPKGTSGNTPLTPGRDGSFQAPPIYRSGELQPKIKIKYPLDLLHVMHRQAEDLLLSNSHSHKGRAALKFILSLANDRSDAEDIKKDVRRKLGFLGKKGYDIFGKNVLFAPRVKWEALEGSVENIRKAAEIYEEAFNDITSTEQKNQDFKTMAAKMSSVSELQVKAEADRLNGARDSAMSEKRTYVKSIQQLEEQLASLLLELKQMLPNVYDQAKFNPDDLLAILQGITGFVGAIKGKDPLDFIDTALGLAGSQSGKQCLGSLESNLGSIKKWLTFGKVYTPLVDSSDLDFDKLDVASVPEIMQANLEMNKEKLAAELVCLLDVASRPQDIAGFKQVMESFFIAGTTRIDLIGKVMDLDNEIGGYSFDIPILVETQKAITDIGKAKDTPISKTLQQTFLEHLLSTYRELERSFMKKVYELYKAFQFRTLWEGNNPLSSFQRVASESARGTGRLNGAVQLTEVLRKTKDIQDKAMLCFTNNIYTTDIMKWSFDNVKDKEIFQELYKGHTKFSLDVKNSCTSCYNVRLLKARHSYFLHIVIFTFPLSTNCDFLLMQFFPIHHFYFQIYVELYGPEKQPAGVPDKVHLQIRHLSGSSFRAGDNSIKHYRQSVGSYRKITFDRSAVTKEGKCNRKKAKGRNTKCLSFCMNKDDSRWNEMCSHPLNPSGSTCQDKLLGMEECKSPFGIYELKIPVNKDLACENTGITDKNCKDLDLKKFTKMNVWTHFFFWSDHYPTGPEDRICMSPRNKRNETEDIAWDFV</sequence>
<feature type="compositionally biased region" description="Gly residues" evidence="2">
    <location>
        <begin position="180"/>
        <end position="193"/>
    </location>
</feature>
<evidence type="ECO:0000256" key="1">
    <source>
        <dbReference type="SAM" id="Coils"/>
    </source>
</evidence>
<name>A0A3M6TLH8_POCDA</name>
<feature type="non-terminal residue" evidence="3">
    <location>
        <position position="1"/>
    </location>
</feature>
<accession>A0A3M6TLH8</accession>
<feature type="region of interest" description="Disordered" evidence="2">
    <location>
        <begin position="123"/>
        <end position="146"/>
    </location>
</feature>
<evidence type="ECO:0000256" key="2">
    <source>
        <dbReference type="SAM" id="MobiDB-lite"/>
    </source>
</evidence>
<evidence type="ECO:0000313" key="3">
    <source>
        <dbReference type="EMBL" id="RMX42222.1"/>
    </source>
</evidence>
<dbReference type="AlphaFoldDB" id="A0A3M6TLH8"/>
<keyword evidence="4" id="KW-1185">Reference proteome</keyword>
<evidence type="ECO:0000313" key="4">
    <source>
        <dbReference type="Proteomes" id="UP000275408"/>
    </source>
</evidence>
<reference evidence="3 4" key="1">
    <citation type="journal article" date="2018" name="Sci. Rep.">
        <title>Comparative analysis of the Pocillopora damicornis genome highlights role of immune system in coral evolution.</title>
        <authorList>
            <person name="Cunning R."/>
            <person name="Bay R.A."/>
            <person name="Gillette P."/>
            <person name="Baker A.C."/>
            <person name="Traylor-Knowles N."/>
        </authorList>
    </citation>
    <scope>NUCLEOTIDE SEQUENCE [LARGE SCALE GENOMIC DNA]</scope>
    <source>
        <strain evidence="3">RSMAS</strain>
        <tissue evidence="3">Whole animal</tissue>
    </source>
</reference>
<dbReference type="Proteomes" id="UP000275408">
    <property type="component" value="Unassembled WGS sequence"/>
</dbReference>
<gene>
    <name evidence="3" type="ORF">pdam_00011621</name>
</gene>
<dbReference type="OrthoDB" id="5968987at2759"/>
<comment type="caution">
    <text evidence="3">The sequence shown here is derived from an EMBL/GenBank/DDBJ whole genome shotgun (WGS) entry which is preliminary data.</text>
</comment>
<feature type="compositionally biased region" description="Basic residues" evidence="2">
    <location>
        <begin position="166"/>
        <end position="179"/>
    </location>
</feature>
<feature type="coiled-coil region" evidence="1">
    <location>
        <begin position="437"/>
        <end position="464"/>
    </location>
</feature>
<keyword evidence="1" id="KW-0175">Coiled coil</keyword>
<protein>
    <submittedName>
        <fullName evidence="3">Uncharacterized protein</fullName>
    </submittedName>
</protein>
<feature type="compositionally biased region" description="Gly residues" evidence="2">
    <location>
        <begin position="125"/>
        <end position="137"/>
    </location>
</feature>